<reference evidence="4 5" key="1">
    <citation type="journal article" date="2017" name="ISME J.">
        <title>Potential for microbial H2 and metal transformations associated with novel bacteria and archaea in deep terrestrial subsurface sediments.</title>
        <authorList>
            <person name="Hernsdorf A.W."/>
            <person name="Amano Y."/>
            <person name="Miyakawa K."/>
            <person name="Ise K."/>
            <person name="Suzuki Y."/>
            <person name="Anantharaman K."/>
            <person name="Probst A."/>
            <person name="Burstein D."/>
            <person name="Thomas B.C."/>
            <person name="Banfield J.F."/>
        </authorList>
    </citation>
    <scope>NUCLEOTIDE SEQUENCE [LARGE SCALE GENOMIC DNA]</scope>
    <source>
        <strain evidence="4">HGW-Dojkabacteria-1</strain>
    </source>
</reference>
<feature type="chain" id="PRO_5014930023" description="DUF8173 domain-containing protein" evidence="2">
    <location>
        <begin position="29"/>
        <end position="373"/>
    </location>
</feature>
<name>A0A2N2F362_9BACT</name>
<organism evidence="4 5">
    <name type="scientific">Candidatus Dojkabacteria bacterium HGW-Dojkabacteria-1</name>
    <dbReference type="NCBI Taxonomy" id="2013761"/>
    <lineage>
        <taxon>Bacteria</taxon>
        <taxon>Candidatus Dojkabacteria</taxon>
    </lineage>
</organism>
<dbReference type="EMBL" id="PHAO01000001">
    <property type="protein sequence ID" value="PKN02619.1"/>
    <property type="molecule type" value="Genomic_DNA"/>
</dbReference>
<evidence type="ECO:0000259" key="3">
    <source>
        <dbReference type="Pfam" id="PF26514"/>
    </source>
</evidence>
<sequence>MFKLKGKLLLLPLLAILLAAVFPFGAYAAQFEKGDYILETESIVEDDLYVAGDNVMVRGVVDGDLVIFGQNVTVDGTVTGDLYAFGNTVSIAGSIYGNVFAFGSNVSLKGTLGQNVYVGSMMVDIDANIGKDLNIASGTTKIAGSVGDDVRVTTGQLSSDASVAGDFLISSESFNIAEEKVTGELVVSTKESKVIDAPKFEFRKGDFLGFNLGLAMVGFVGMYIVGLLLIYAAPVKTLAIERKITTSWEDLLKSFAIGLVVLFAIPLPLFILVLTLVGAPLAFLITAILVFLVTFGTLWTETAVGHKVLTLAKQKDERRFLSLLVGRLITVIIKLIPFIGGLYSLTLSMVTVGAVVRMKYDAFQACKDVKKKK</sequence>
<keyword evidence="1" id="KW-1133">Transmembrane helix</keyword>
<comment type="caution">
    <text evidence="4">The sequence shown here is derived from an EMBL/GenBank/DDBJ whole genome shotgun (WGS) entry which is preliminary data.</text>
</comment>
<keyword evidence="1" id="KW-0472">Membrane</keyword>
<dbReference type="Pfam" id="PF26514">
    <property type="entry name" value="DUF8173"/>
    <property type="match status" value="1"/>
</dbReference>
<gene>
    <name evidence="4" type="ORF">CVU76_01100</name>
</gene>
<proteinExistence type="predicted"/>
<dbReference type="Gene3D" id="2.160.10.10">
    <property type="entry name" value="Hexapeptide repeat proteins"/>
    <property type="match status" value="1"/>
</dbReference>
<feature type="transmembrane region" description="Helical" evidence="1">
    <location>
        <begin position="320"/>
        <end position="343"/>
    </location>
</feature>
<feature type="transmembrane region" description="Helical" evidence="1">
    <location>
        <begin position="208"/>
        <end position="233"/>
    </location>
</feature>
<protein>
    <recommendedName>
        <fullName evidence="3">DUF8173 domain-containing protein</fullName>
    </recommendedName>
</protein>
<dbReference type="AlphaFoldDB" id="A0A2N2F362"/>
<dbReference type="InterPro" id="IPR058486">
    <property type="entry name" value="DUF8173"/>
</dbReference>
<dbReference type="Proteomes" id="UP000233417">
    <property type="component" value="Unassembled WGS sequence"/>
</dbReference>
<feature type="transmembrane region" description="Helical" evidence="1">
    <location>
        <begin position="281"/>
        <end position="299"/>
    </location>
</feature>
<accession>A0A2N2F362</accession>
<feature type="domain" description="DUF8173" evidence="3">
    <location>
        <begin position="215"/>
        <end position="360"/>
    </location>
</feature>
<keyword evidence="2" id="KW-0732">Signal</keyword>
<feature type="transmembrane region" description="Helical" evidence="1">
    <location>
        <begin position="254"/>
        <end position="275"/>
    </location>
</feature>
<evidence type="ECO:0000313" key="4">
    <source>
        <dbReference type="EMBL" id="PKN02619.1"/>
    </source>
</evidence>
<evidence type="ECO:0000313" key="5">
    <source>
        <dbReference type="Proteomes" id="UP000233417"/>
    </source>
</evidence>
<feature type="signal peptide" evidence="2">
    <location>
        <begin position="1"/>
        <end position="28"/>
    </location>
</feature>
<evidence type="ECO:0000256" key="1">
    <source>
        <dbReference type="SAM" id="Phobius"/>
    </source>
</evidence>
<keyword evidence="1" id="KW-0812">Transmembrane</keyword>
<evidence type="ECO:0000256" key="2">
    <source>
        <dbReference type="SAM" id="SignalP"/>
    </source>
</evidence>